<proteinExistence type="predicted"/>
<comment type="caution">
    <text evidence="1">The sequence shown here is derived from an EMBL/GenBank/DDBJ whole genome shotgun (WGS) entry which is preliminary data.</text>
</comment>
<dbReference type="EMBL" id="VSRR010004217">
    <property type="protein sequence ID" value="MPC38948.1"/>
    <property type="molecule type" value="Genomic_DNA"/>
</dbReference>
<dbReference type="AlphaFoldDB" id="A0A5B7F107"/>
<keyword evidence="2" id="KW-1185">Reference proteome</keyword>
<sequence>MRNVTSKPHVKMKTVAETERLVFPATCIPPVLHSSSVRCLTERQGHLILKLHISHKPMLNISDPPSSSFLMP</sequence>
<protein>
    <submittedName>
        <fullName evidence="1">Uncharacterized protein</fullName>
    </submittedName>
</protein>
<gene>
    <name evidence="1" type="ORF">E2C01_032466</name>
</gene>
<dbReference type="Proteomes" id="UP000324222">
    <property type="component" value="Unassembled WGS sequence"/>
</dbReference>
<evidence type="ECO:0000313" key="1">
    <source>
        <dbReference type="EMBL" id="MPC38948.1"/>
    </source>
</evidence>
<organism evidence="1 2">
    <name type="scientific">Portunus trituberculatus</name>
    <name type="common">Swimming crab</name>
    <name type="synonym">Neptunus trituberculatus</name>
    <dbReference type="NCBI Taxonomy" id="210409"/>
    <lineage>
        <taxon>Eukaryota</taxon>
        <taxon>Metazoa</taxon>
        <taxon>Ecdysozoa</taxon>
        <taxon>Arthropoda</taxon>
        <taxon>Crustacea</taxon>
        <taxon>Multicrustacea</taxon>
        <taxon>Malacostraca</taxon>
        <taxon>Eumalacostraca</taxon>
        <taxon>Eucarida</taxon>
        <taxon>Decapoda</taxon>
        <taxon>Pleocyemata</taxon>
        <taxon>Brachyura</taxon>
        <taxon>Eubrachyura</taxon>
        <taxon>Portunoidea</taxon>
        <taxon>Portunidae</taxon>
        <taxon>Portuninae</taxon>
        <taxon>Portunus</taxon>
    </lineage>
</organism>
<name>A0A5B7F107_PORTR</name>
<evidence type="ECO:0000313" key="2">
    <source>
        <dbReference type="Proteomes" id="UP000324222"/>
    </source>
</evidence>
<reference evidence="1 2" key="1">
    <citation type="submission" date="2019-05" db="EMBL/GenBank/DDBJ databases">
        <title>Another draft genome of Portunus trituberculatus and its Hox gene families provides insights of decapod evolution.</title>
        <authorList>
            <person name="Jeong J.-H."/>
            <person name="Song I."/>
            <person name="Kim S."/>
            <person name="Choi T."/>
            <person name="Kim D."/>
            <person name="Ryu S."/>
            <person name="Kim W."/>
        </authorList>
    </citation>
    <scope>NUCLEOTIDE SEQUENCE [LARGE SCALE GENOMIC DNA]</scope>
    <source>
        <tissue evidence="1">Muscle</tissue>
    </source>
</reference>
<accession>A0A5B7F107</accession>